<evidence type="ECO:0000256" key="6">
    <source>
        <dbReference type="SAM" id="Phobius"/>
    </source>
</evidence>
<dbReference type="AlphaFoldDB" id="A0A251X263"/>
<feature type="transmembrane region" description="Helical" evidence="6">
    <location>
        <begin position="243"/>
        <end position="260"/>
    </location>
</feature>
<feature type="domain" description="EamA" evidence="7">
    <location>
        <begin position="150"/>
        <end position="285"/>
    </location>
</feature>
<gene>
    <name evidence="8" type="ORF">BVC71_01750</name>
</gene>
<dbReference type="Proteomes" id="UP000194664">
    <property type="component" value="Unassembled WGS sequence"/>
</dbReference>
<dbReference type="InterPro" id="IPR037185">
    <property type="entry name" value="EmrE-like"/>
</dbReference>
<feature type="domain" description="EamA" evidence="7">
    <location>
        <begin position="3"/>
        <end position="134"/>
    </location>
</feature>
<reference evidence="8 9" key="1">
    <citation type="submission" date="2016-12" db="EMBL/GenBank/DDBJ databases">
        <title>The draft genome sequence of HSLHS2.</title>
        <authorList>
            <person name="Hu D."/>
            <person name="Wang L."/>
            <person name="Shao Z."/>
        </authorList>
    </citation>
    <scope>NUCLEOTIDE SEQUENCE [LARGE SCALE GENOMIC DNA]</scope>
    <source>
        <strain evidence="8">MCCC 1A06712</strain>
    </source>
</reference>
<dbReference type="SUPFAM" id="SSF103481">
    <property type="entry name" value="Multidrug resistance efflux transporter EmrE"/>
    <property type="match status" value="1"/>
</dbReference>
<protein>
    <submittedName>
        <fullName evidence="8">EamA family transporter</fullName>
    </submittedName>
</protein>
<comment type="subcellular location">
    <subcellularLocation>
        <location evidence="1">Membrane</location>
        <topology evidence="1">Multi-pass membrane protein</topology>
    </subcellularLocation>
</comment>
<dbReference type="InterPro" id="IPR050638">
    <property type="entry name" value="AA-Vitamin_Transporters"/>
</dbReference>
<dbReference type="PANTHER" id="PTHR32322">
    <property type="entry name" value="INNER MEMBRANE TRANSPORTER"/>
    <property type="match status" value="1"/>
</dbReference>
<dbReference type="PANTHER" id="PTHR32322:SF2">
    <property type="entry name" value="EAMA DOMAIN-CONTAINING PROTEIN"/>
    <property type="match status" value="1"/>
</dbReference>
<proteinExistence type="inferred from homology"/>
<keyword evidence="9" id="KW-1185">Reference proteome</keyword>
<feature type="transmembrane region" description="Helical" evidence="6">
    <location>
        <begin position="66"/>
        <end position="84"/>
    </location>
</feature>
<evidence type="ECO:0000256" key="2">
    <source>
        <dbReference type="ARBA" id="ARBA00007362"/>
    </source>
</evidence>
<evidence type="ECO:0000259" key="7">
    <source>
        <dbReference type="Pfam" id="PF00892"/>
    </source>
</evidence>
<feature type="transmembrane region" description="Helical" evidence="6">
    <location>
        <begin position="266"/>
        <end position="285"/>
    </location>
</feature>
<feature type="transmembrane region" description="Helical" evidence="6">
    <location>
        <begin position="90"/>
        <end position="111"/>
    </location>
</feature>
<dbReference type="OrthoDB" id="5812248at2"/>
<evidence type="ECO:0000256" key="4">
    <source>
        <dbReference type="ARBA" id="ARBA00022989"/>
    </source>
</evidence>
<dbReference type="InterPro" id="IPR000620">
    <property type="entry name" value="EamA_dom"/>
</dbReference>
<evidence type="ECO:0000313" key="8">
    <source>
        <dbReference type="EMBL" id="OUD10263.1"/>
    </source>
</evidence>
<keyword evidence="4 6" id="KW-1133">Transmembrane helix</keyword>
<name>A0A251X263_9RHOB</name>
<feature type="transmembrane region" description="Helical" evidence="6">
    <location>
        <begin position="118"/>
        <end position="135"/>
    </location>
</feature>
<feature type="transmembrane region" description="Helical" evidence="6">
    <location>
        <begin position="35"/>
        <end position="54"/>
    </location>
</feature>
<dbReference type="GO" id="GO:0016020">
    <property type="term" value="C:membrane"/>
    <property type="evidence" value="ECO:0007669"/>
    <property type="project" value="UniProtKB-SubCell"/>
</dbReference>
<keyword evidence="5 6" id="KW-0472">Membrane</keyword>
<feature type="transmembrane region" description="Helical" evidence="6">
    <location>
        <begin position="177"/>
        <end position="198"/>
    </location>
</feature>
<organism evidence="8 9">
    <name type="scientific">Marivivens niveibacter</name>
    <dbReference type="NCBI Taxonomy" id="1930667"/>
    <lineage>
        <taxon>Bacteria</taxon>
        <taxon>Pseudomonadati</taxon>
        <taxon>Pseudomonadota</taxon>
        <taxon>Alphaproteobacteria</taxon>
        <taxon>Rhodobacterales</taxon>
        <taxon>Paracoccaceae</taxon>
        <taxon>Marivivens group</taxon>
        <taxon>Marivivens</taxon>
    </lineage>
</organism>
<sequence length="287" mass="31284">MQGHAAMLLFSFVVAGSFSLGGSVANDIAPTAFNAIRFWIAAIILGAIAIYQGNAGREHFAKPWRYLGLGSMYVAYFVLMFVGLKTAPPVNASAVFTLTPILAAIFGIFIVQQVVSRRIAIALAFGGAGAIWVIFRGDIDALMAFQIGKGEAIYFIGVVSHAFYTPFARRWNFGTPVITYTFGTLLTSAVLITIYAWNDLMATDWAALRPLVWVTLIYIAVFATSLSSLLLLFAAMRLPSSKVMAYTYLVPSWVIVWEMVRHGYLPPVIVLAGVGLTLLALLLLLRE</sequence>
<evidence type="ECO:0000256" key="3">
    <source>
        <dbReference type="ARBA" id="ARBA00022692"/>
    </source>
</evidence>
<evidence type="ECO:0000256" key="5">
    <source>
        <dbReference type="ARBA" id="ARBA00023136"/>
    </source>
</evidence>
<accession>A0A251X263</accession>
<comment type="similarity">
    <text evidence="2">Belongs to the EamA transporter family.</text>
</comment>
<dbReference type="EMBL" id="MSPP01000001">
    <property type="protein sequence ID" value="OUD10263.1"/>
    <property type="molecule type" value="Genomic_DNA"/>
</dbReference>
<comment type="caution">
    <text evidence="8">The sequence shown here is derived from an EMBL/GenBank/DDBJ whole genome shotgun (WGS) entry which is preliminary data.</text>
</comment>
<evidence type="ECO:0000313" key="9">
    <source>
        <dbReference type="Proteomes" id="UP000194664"/>
    </source>
</evidence>
<dbReference type="Pfam" id="PF00892">
    <property type="entry name" value="EamA"/>
    <property type="match status" value="2"/>
</dbReference>
<keyword evidence="3 6" id="KW-0812">Transmembrane</keyword>
<evidence type="ECO:0000256" key="1">
    <source>
        <dbReference type="ARBA" id="ARBA00004141"/>
    </source>
</evidence>
<feature type="transmembrane region" description="Helical" evidence="6">
    <location>
        <begin position="141"/>
        <end position="165"/>
    </location>
</feature>
<feature type="transmembrane region" description="Helical" evidence="6">
    <location>
        <begin position="210"/>
        <end position="236"/>
    </location>
</feature>